<keyword evidence="2" id="KW-1185">Reference proteome</keyword>
<dbReference type="InterPro" id="IPR029063">
    <property type="entry name" value="SAM-dependent_MTases_sf"/>
</dbReference>
<dbReference type="AlphaFoldDB" id="A0A1W6ZYC6"/>
<name>A0A1W6ZYC6_9HYPH</name>
<accession>A0A1W6ZYC6</accession>
<evidence type="ECO:0000313" key="1">
    <source>
        <dbReference type="EMBL" id="ARQ02320.1"/>
    </source>
</evidence>
<dbReference type="Gene3D" id="3.40.50.150">
    <property type="entry name" value="Vaccinia Virus protein VP39"/>
    <property type="match status" value="1"/>
</dbReference>
<evidence type="ECO:0000313" key="2">
    <source>
        <dbReference type="Proteomes" id="UP000194137"/>
    </source>
</evidence>
<dbReference type="KEGG" id="psin:CAK95_26870"/>
<protein>
    <submittedName>
        <fullName evidence="1">Uncharacterized protein</fullName>
    </submittedName>
</protein>
<reference evidence="1 2" key="1">
    <citation type="submission" date="2017-05" db="EMBL/GenBank/DDBJ databases">
        <title>Full genome sequence of Pseudorhodoplanes sinuspersici.</title>
        <authorList>
            <person name="Dastgheib S.M.M."/>
            <person name="Shavandi M."/>
            <person name="Tirandaz H."/>
        </authorList>
    </citation>
    <scope>NUCLEOTIDE SEQUENCE [LARGE SCALE GENOMIC DNA]</scope>
    <source>
        <strain evidence="1 2">RIPI110</strain>
    </source>
</reference>
<dbReference type="STRING" id="1235591.CAK95_26870"/>
<dbReference type="SUPFAM" id="SSF53335">
    <property type="entry name" value="S-adenosyl-L-methionine-dependent methyltransferases"/>
    <property type="match status" value="1"/>
</dbReference>
<dbReference type="EMBL" id="CP021112">
    <property type="protein sequence ID" value="ARQ02320.1"/>
    <property type="molecule type" value="Genomic_DNA"/>
</dbReference>
<gene>
    <name evidence="1" type="ORF">CAK95_26870</name>
</gene>
<dbReference type="Pfam" id="PF13489">
    <property type="entry name" value="Methyltransf_23"/>
    <property type="match status" value="1"/>
</dbReference>
<sequence>MNLTCNICGGSEFTFQGSRQGVRCASCDSLERTRAMKLVLDDLGLPRPGQKVLHIAPERGLGPYVKKVAGDGYEAVDLVPKNFGWVTTRKFDLTTDAALLPSESYDLIIHSHVMEHIPCNITAVLYHLHRALKPTGYHICCIPIVSGSYETDFRAMDKNEATRRFGQFDHVRRFGVDDLHLTLGMIFKLPERYDLEARFGASVLDAHNIPKPARKGWSMHSIMALKKDDLLLVAAPLPKQYHRANWFKKLVENFRPRHLGTAIIQRIGGAG</sequence>
<proteinExistence type="predicted"/>
<organism evidence="1 2">
    <name type="scientific">Pseudorhodoplanes sinuspersici</name>
    <dbReference type="NCBI Taxonomy" id="1235591"/>
    <lineage>
        <taxon>Bacteria</taxon>
        <taxon>Pseudomonadati</taxon>
        <taxon>Pseudomonadota</taxon>
        <taxon>Alphaproteobacteria</taxon>
        <taxon>Hyphomicrobiales</taxon>
        <taxon>Pseudorhodoplanes</taxon>
    </lineage>
</organism>
<dbReference type="Proteomes" id="UP000194137">
    <property type="component" value="Chromosome"/>
</dbReference>